<evidence type="ECO:0000313" key="3">
    <source>
        <dbReference type="EMBL" id="MBF0870769.1"/>
    </source>
</evidence>
<dbReference type="GO" id="GO:0016020">
    <property type="term" value="C:membrane"/>
    <property type="evidence" value="ECO:0007669"/>
    <property type="project" value="TreeGrafter"/>
</dbReference>
<dbReference type="Proteomes" id="UP000661006">
    <property type="component" value="Unassembled WGS sequence"/>
</dbReference>
<gene>
    <name evidence="3" type="ORF">HKD32_07900</name>
</gene>
<reference evidence="3" key="1">
    <citation type="submission" date="2020-04" db="EMBL/GenBank/DDBJ databases">
        <authorList>
            <person name="Sombolestani A."/>
        </authorList>
    </citation>
    <scope>NUCLEOTIDE SEQUENCE</scope>
    <source>
        <strain evidence="3">R71697</strain>
    </source>
</reference>
<feature type="transmembrane region" description="Helical" evidence="1">
    <location>
        <begin position="300"/>
        <end position="317"/>
    </location>
</feature>
<keyword evidence="1" id="KW-0812">Transmembrane</keyword>
<feature type="transmembrane region" description="Helical" evidence="1">
    <location>
        <begin position="50"/>
        <end position="72"/>
    </location>
</feature>
<feature type="transmembrane region" description="Helical" evidence="1">
    <location>
        <begin position="206"/>
        <end position="225"/>
    </location>
</feature>
<feature type="domain" description="Acyltransferase 3" evidence="2">
    <location>
        <begin position="6"/>
        <end position="337"/>
    </location>
</feature>
<feature type="transmembrane region" description="Helical" evidence="1">
    <location>
        <begin position="262"/>
        <end position="280"/>
    </location>
</feature>
<evidence type="ECO:0000313" key="4">
    <source>
        <dbReference type="Proteomes" id="UP000661006"/>
    </source>
</evidence>
<dbReference type="InterPro" id="IPR050879">
    <property type="entry name" value="Acyltransferase_3"/>
</dbReference>
<dbReference type="PANTHER" id="PTHR23028">
    <property type="entry name" value="ACETYLTRANSFERASE"/>
    <property type="match status" value="1"/>
</dbReference>
<dbReference type="InterPro" id="IPR002656">
    <property type="entry name" value="Acyl_transf_3_dom"/>
</dbReference>
<evidence type="ECO:0000259" key="2">
    <source>
        <dbReference type="Pfam" id="PF01757"/>
    </source>
</evidence>
<feature type="transmembrane region" description="Helical" evidence="1">
    <location>
        <begin position="232"/>
        <end position="250"/>
    </location>
</feature>
<feature type="transmembrane region" description="Helical" evidence="1">
    <location>
        <begin position="177"/>
        <end position="194"/>
    </location>
</feature>
<feature type="transmembrane region" description="Helical" evidence="1">
    <location>
        <begin position="93"/>
        <end position="113"/>
    </location>
</feature>
<dbReference type="GO" id="GO:0009103">
    <property type="term" value="P:lipopolysaccharide biosynthetic process"/>
    <property type="evidence" value="ECO:0007669"/>
    <property type="project" value="TreeGrafter"/>
</dbReference>
<dbReference type="GO" id="GO:0016747">
    <property type="term" value="F:acyltransferase activity, transferring groups other than amino-acyl groups"/>
    <property type="evidence" value="ECO:0007669"/>
    <property type="project" value="InterPro"/>
</dbReference>
<feature type="transmembrane region" description="Helical" evidence="1">
    <location>
        <begin position="148"/>
        <end position="170"/>
    </location>
</feature>
<feature type="transmembrane region" description="Helical" evidence="1">
    <location>
        <begin position="329"/>
        <end position="349"/>
    </location>
</feature>
<keyword evidence="1" id="KW-0472">Membrane</keyword>
<keyword evidence="3" id="KW-0808">Transferase</keyword>
<comment type="caution">
    <text evidence="3">The sequence shown here is derived from an EMBL/GenBank/DDBJ whole genome shotgun (WGS) entry which is preliminary data.</text>
</comment>
<protein>
    <submittedName>
        <fullName evidence="3">Acyltransferase</fullName>
    </submittedName>
</protein>
<keyword evidence="1" id="KW-1133">Transmembrane helix</keyword>
<dbReference type="Pfam" id="PF01757">
    <property type="entry name" value="Acyl_transf_3"/>
    <property type="match status" value="1"/>
</dbReference>
<proteinExistence type="predicted"/>
<dbReference type="EMBL" id="JABCQN010000003">
    <property type="protein sequence ID" value="MBF0870769.1"/>
    <property type="molecule type" value="Genomic_DNA"/>
</dbReference>
<dbReference type="AlphaFoldDB" id="A0A9Q2IM75"/>
<sequence>MAMKRNAALDCMRGAAILLVLGNHLGIRVPLAHTALGDFLPHWLLVGMNYNGGEAVSIFFVLSGFLIASRVIQRFGELDQIQPLPFIAHRAARILPCLVALVTVLGLLDYIGFEDYRFVKPGQSFSGATLAAFGLYFNVWQARHGWSVAGWTVLWSLSIEELFYLFFPFFCHLNSRIRVGVLVALAITALIYRATLHGNEIWREQATLTGVGTIAMGVLMAIVAADYRPKGRWPVVMGAVGLLMMLAEMWGPMSWWRLLPNGLIAIFYAGIAMLVLACGWRSFEGGAGSWWVRRMGQLSYEVYLTHMFVVMAAVRIWKHNHWPQSMGWIVYPICLVLIWGLGEAVSRFFSRPVALLLDREVASRFRQRVLVQNPNM</sequence>
<evidence type="ECO:0000256" key="1">
    <source>
        <dbReference type="SAM" id="Phobius"/>
    </source>
</evidence>
<name>A0A9Q2IM75_GLUJA</name>
<organism evidence="3 4">
    <name type="scientific">Gluconobacter japonicus</name>
    <dbReference type="NCBI Taxonomy" id="376620"/>
    <lineage>
        <taxon>Bacteria</taxon>
        <taxon>Pseudomonadati</taxon>
        <taxon>Pseudomonadota</taxon>
        <taxon>Alphaproteobacteria</taxon>
        <taxon>Acetobacterales</taxon>
        <taxon>Acetobacteraceae</taxon>
        <taxon>Gluconobacter</taxon>
    </lineage>
</organism>
<accession>A0A9Q2IM75</accession>
<reference evidence="3" key="2">
    <citation type="submission" date="2020-11" db="EMBL/GenBank/DDBJ databases">
        <title>Description of novel Gluconobacter species.</title>
        <authorList>
            <person name="Cleenwerck I."/>
            <person name="Cnockaert M."/>
            <person name="Borremans W."/>
            <person name="Wieme A.D."/>
            <person name="De Vuyst L."/>
            <person name="Vandamme P."/>
        </authorList>
    </citation>
    <scope>NUCLEOTIDE SEQUENCE</scope>
    <source>
        <strain evidence="3">R71697</strain>
    </source>
</reference>
<dbReference type="PANTHER" id="PTHR23028:SF53">
    <property type="entry name" value="ACYL_TRANSF_3 DOMAIN-CONTAINING PROTEIN"/>
    <property type="match status" value="1"/>
</dbReference>
<keyword evidence="3" id="KW-0012">Acyltransferase</keyword>